<dbReference type="EMBL" id="GU056179">
    <property type="protein sequence ID" value="ADF80252.1"/>
    <property type="molecule type" value="Genomic_DNA"/>
</dbReference>
<evidence type="ECO:0000313" key="1">
    <source>
        <dbReference type="EMBL" id="ADF80252.1"/>
    </source>
</evidence>
<accession>D6MY51</accession>
<dbReference type="AlphaFoldDB" id="D6MY51"/>
<gene>
    <name evidence="1" type="ORF">t26-28</name>
</gene>
<reference evidence="1" key="1">
    <citation type="journal article" date="2010" name="Nucleic Acids Res.">
        <title>Two novel families of plasmids from hyperthermophilic archaea encoding new families of replication proteins.</title>
        <authorList>
            <person name="Soler N."/>
            <person name="Marguet E."/>
            <person name="Cortez D."/>
            <person name="Desnoues N."/>
            <person name="Keller J."/>
            <person name="van Tilbeurgh H."/>
            <person name="Sezonov G."/>
            <person name="Forterre P."/>
        </authorList>
    </citation>
    <scope>NUCLEOTIDE SEQUENCE</scope>
    <source>
        <strain evidence="1">26/2</strain>
        <plasmid evidence="1">pT26-2</plasmid>
    </source>
</reference>
<keyword evidence="1" id="KW-0614">Plasmid</keyword>
<dbReference type="RefSeq" id="WP_013088018.1">
    <property type="nucleotide sequence ID" value="NC_014116.1"/>
</dbReference>
<protein>
    <submittedName>
        <fullName evidence="1">T26-28p</fullName>
    </submittedName>
</protein>
<sequence length="180" mass="21728">MVAARAEMVYTNVKAGPNYYDPAFDYMERLVKDGRNRMKFSRLIEFLFHHQYRMTDIDSILYKPVYDKFGRFRGEDFRAAFELKYKSERTFNGYELELNGHQFRRIQRLAQLLSIPVYYFVNVENKKFLMFNVLHVKPRFETRYEGKKRDYYAILNVDDLIVSNGLEELRTDLKILLEGR</sequence>
<name>D6MY51_9EURY</name>
<geneLocation type="plasmid" evidence="1">
    <name>pT26-2</name>
</geneLocation>
<organism evidence="1">
    <name type="scientific">Thermococcus sp. 26/2</name>
    <dbReference type="NCBI Taxonomy" id="758583"/>
    <lineage>
        <taxon>Archaea</taxon>
        <taxon>Methanobacteriati</taxon>
        <taxon>Methanobacteriota</taxon>
        <taxon>Thermococci</taxon>
        <taxon>Thermococcales</taxon>
        <taxon>Thermococcaceae</taxon>
        <taxon>Thermococcus</taxon>
    </lineage>
</organism>
<proteinExistence type="predicted"/>